<accession>A0ABQ9UJM3</accession>
<dbReference type="Proteomes" id="UP001266305">
    <property type="component" value="Unassembled WGS sequence"/>
</dbReference>
<evidence type="ECO:0000313" key="3">
    <source>
        <dbReference type="Proteomes" id="UP001266305"/>
    </source>
</evidence>
<sequence length="154" mass="15764">MTKVTDDGKHAPGFSTKTMTLPCPEIGALLLKSYSMGTEGGQGERRAAPLTEDGLHGAAGGAEREGAGRGHGQRGGGGAAGAGAGRQAGCHTGAHAGGWRVDRCKHGQVVLFKDTNTMSKHPCVEEACDVSTLQKALQDAADFHTWASPGLEGR</sequence>
<keyword evidence="3" id="KW-1185">Reference proteome</keyword>
<evidence type="ECO:0000313" key="2">
    <source>
        <dbReference type="EMBL" id="KAK2097259.1"/>
    </source>
</evidence>
<protein>
    <submittedName>
        <fullName evidence="2">Uncharacterized protein</fullName>
    </submittedName>
</protein>
<gene>
    <name evidence="2" type="ORF">P7K49_022710</name>
</gene>
<reference evidence="2 3" key="1">
    <citation type="submission" date="2023-05" db="EMBL/GenBank/DDBJ databases">
        <title>B98-5 Cell Line De Novo Hybrid Assembly: An Optical Mapping Approach.</title>
        <authorList>
            <person name="Kananen K."/>
            <person name="Auerbach J.A."/>
            <person name="Kautto E."/>
            <person name="Blachly J.S."/>
        </authorList>
    </citation>
    <scope>NUCLEOTIDE SEQUENCE [LARGE SCALE GENOMIC DNA]</scope>
    <source>
        <strain evidence="2">B95-8</strain>
        <tissue evidence="2">Cell line</tissue>
    </source>
</reference>
<feature type="region of interest" description="Disordered" evidence="1">
    <location>
        <begin position="37"/>
        <end position="98"/>
    </location>
</feature>
<comment type="caution">
    <text evidence="2">The sequence shown here is derived from an EMBL/GenBank/DDBJ whole genome shotgun (WGS) entry which is preliminary data.</text>
</comment>
<dbReference type="EMBL" id="JASSZA010000011">
    <property type="protein sequence ID" value="KAK2097259.1"/>
    <property type="molecule type" value="Genomic_DNA"/>
</dbReference>
<proteinExistence type="predicted"/>
<name>A0ABQ9UJM3_SAGOE</name>
<evidence type="ECO:0000256" key="1">
    <source>
        <dbReference type="SAM" id="MobiDB-lite"/>
    </source>
</evidence>
<feature type="compositionally biased region" description="Gly residues" evidence="1">
    <location>
        <begin position="69"/>
        <end position="86"/>
    </location>
</feature>
<organism evidence="2 3">
    <name type="scientific">Saguinus oedipus</name>
    <name type="common">Cotton-top tamarin</name>
    <name type="synonym">Oedipomidas oedipus</name>
    <dbReference type="NCBI Taxonomy" id="9490"/>
    <lineage>
        <taxon>Eukaryota</taxon>
        <taxon>Metazoa</taxon>
        <taxon>Chordata</taxon>
        <taxon>Craniata</taxon>
        <taxon>Vertebrata</taxon>
        <taxon>Euteleostomi</taxon>
        <taxon>Mammalia</taxon>
        <taxon>Eutheria</taxon>
        <taxon>Euarchontoglires</taxon>
        <taxon>Primates</taxon>
        <taxon>Haplorrhini</taxon>
        <taxon>Platyrrhini</taxon>
        <taxon>Cebidae</taxon>
        <taxon>Callitrichinae</taxon>
        <taxon>Saguinus</taxon>
    </lineage>
</organism>